<dbReference type="EMBL" id="WAJS01000028">
    <property type="protein sequence ID" value="KAB1643338.1"/>
    <property type="molecule type" value="Genomic_DNA"/>
</dbReference>
<evidence type="ECO:0000313" key="1">
    <source>
        <dbReference type="EMBL" id="KAB1643338.1"/>
    </source>
</evidence>
<organism evidence="1 2">
    <name type="scientific">Adlercreutzia muris</name>
    <dbReference type="NCBI Taxonomy" id="1796610"/>
    <lineage>
        <taxon>Bacteria</taxon>
        <taxon>Bacillati</taxon>
        <taxon>Actinomycetota</taxon>
        <taxon>Coriobacteriia</taxon>
        <taxon>Eggerthellales</taxon>
        <taxon>Eggerthellaceae</taxon>
        <taxon>Adlercreutzia</taxon>
    </lineage>
</organism>
<comment type="caution">
    <text evidence="1">The sequence shown here is derived from an EMBL/GenBank/DDBJ whole genome shotgun (WGS) entry which is preliminary data.</text>
</comment>
<reference evidence="1 2" key="1">
    <citation type="submission" date="2019-09" db="EMBL/GenBank/DDBJ databases">
        <title>Whole genome shotgun sequencing (WGS) of Ellagibacter isourolithinifaciens DSM 104140(T) and Adlercreutzia muris DSM 29508(T).</title>
        <authorList>
            <person name="Stoll D.A."/>
            <person name="Danylec N."/>
            <person name="Huch M."/>
        </authorList>
    </citation>
    <scope>NUCLEOTIDE SEQUENCE [LARGE SCALE GENOMIC DNA]</scope>
    <source>
        <strain evidence="1 2">DSM 29508</strain>
    </source>
</reference>
<dbReference type="InterPro" id="IPR025427">
    <property type="entry name" value="DUF4160"/>
</dbReference>
<dbReference type="Proteomes" id="UP000479639">
    <property type="component" value="Unassembled WGS sequence"/>
</dbReference>
<keyword evidence="2" id="KW-1185">Reference proteome</keyword>
<dbReference type="Pfam" id="PF13711">
    <property type="entry name" value="DUF4160"/>
    <property type="match status" value="1"/>
</dbReference>
<gene>
    <name evidence="1" type="ORF">F8D48_08845</name>
</gene>
<name>A0A7C8FVZ5_9ACTN</name>
<dbReference type="RefSeq" id="WP_151431330.1">
    <property type="nucleotide sequence ID" value="NZ_JANJZI010000016.1"/>
</dbReference>
<dbReference type="AlphaFoldDB" id="A0A7C8FVZ5"/>
<accession>A0A7C8FVZ5</accession>
<sequence length="83" mass="9534">MPVIATFAGMVIKIYFLGAEHNPPHVHCEYGEFAAAIDIRTLQILDGFLPTKKYQLASKWISLYQSDLLDIWKSQQFRKLPPL</sequence>
<evidence type="ECO:0000313" key="2">
    <source>
        <dbReference type="Proteomes" id="UP000479639"/>
    </source>
</evidence>
<proteinExistence type="predicted"/>
<protein>
    <submittedName>
        <fullName evidence="1">DUF4160 domain-containing protein</fullName>
    </submittedName>
</protein>